<accession>A0A8H4W4Y0</accession>
<sequence length="223" mass="25795">MKMIGAFTPPTTLPRFWTVMSGFICASKNDGKDQLTTFPPEVHLRIFDFLQKDAVTAICLGLTCKKLYKIACRRVRLHCCIIQKCGKSECRCKPLHILLLNWVPQGLVFDHFAHKFVALERKEEFWKEFKREHSGWTEEEYRNTNRDPARRTDLTTNYLRGRLPEHEDTKLDQPAITTPQANTQVHSSFISKRFTNIKTPVLNKRERAKALLPPAANLDSLPT</sequence>
<evidence type="ECO:0000313" key="1">
    <source>
        <dbReference type="EMBL" id="KAF4631094.1"/>
    </source>
</evidence>
<gene>
    <name evidence="1" type="ORF">G7Y89_g7034</name>
</gene>
<protein>
    <recommendedName>
        <fullName evidence="3">F-box domain-containing protein</fullName>
    </recommendedName>
</protein>
<dbReference type="CDD" id="cd09917">
    <property type="entry name" value="F-box_SF"/>
    <property type="match status" value="1"/>
</dbReference>
<dbReference type="SUPFAM" id="SSF81383">
    <property type="entry name" value="F-box domain"/>
    <property type="match status" value="1"/>
</dbReference>
<evidence type="ECO:0000313" key="2">
    <source>
        <dbReference type="Proteomes" id="UP000566819"/>
    </source>
</evidence>
<dbReference type="EMBL" id="JAAMPI010000478">
    <property type="protein sequence ID" value="KAF4631094.1"/>
    <property type="molecule type" value="Genomic_DNA"/>
</dbReference>
<keyword evidence="2" id="KW-1185">Reference proteome</keyword>
<proteinExistence type="predicted"/>
<name>A0A8H4W4Y0_9HELO</name>
<comment type="caution">
    <text evidence="1">The sequence shown here is derived from an EMBL/GenBank/DDBJ whole genome shotgun (WGS) entry which is preliminary data.</text>
</comment>
<dbReference type="InterPro" id="IPR036047">
    <property type="entry name" value="F-box-like_dom_sf"/>
</dbReference>
<reference evidence="1 2" key="1">
    <citation type="submission" date="2020-03" db="EMBL/GenBank/DDBJ databases">
        <title>Draft Genome Sequence of Cudoniella acicularis.</title>
        <authorList>
            <person name="Buettner E."/>
            <person name="Kellner H."/>
        </authorList>
    </citation>
    <scope>NUCLEOTIDE SEQUENCE [LARGE SCALE GENOMIC DNA]</scope>
    <source>
        <strain evidence="1 2">DSM 108380</strain>
    </source>
</reference>
<dbReference type="Proteomes" id="UP000566819">
    <property type="component" value="Unassembled WGS sequence"/>
</dbReference>
<organism evidence="1 2">
    <name type="scientific">Cudoniella acicularis</name>
    <dbReference type="NCBI Taxonomy" id="354080"/>
    <lineage>
        <taxon>Eukaryota</taxon>
        <taxon>Fungi</taxon>
        <taxon>Dikarya</taxon>
        <taxon>Ascomycota</taxon>
        <taxon>Pezizomycotina</taxon>
        <taxon>Leotiomycetes</taxon>
        <taxon>Helotiales</taxon>
        <taxon>Tricladiaceae</taxon>
        <taxon>Cudoniella</taxon>
    </lineage>
</organism>
<evidence type="ECO:0008006" key="3">
    <source>
        <dbReference type="Google" id="ProtNLM"/>
    </source>
</evidence>
<dbReference type="AlphaFoldDB" id="A0A8H4W4Y0"/>